<feature type="region of interest" description="Disordered" evidence="1">
    <location>
        <begin position="22"/>
        <end position="56"/>
    </location>
</feature>
<reference evidence="3 4" key="1">
    <citation type="journal article" date="2020" name="Nature">
        <title>Six reference-quality genomes reveal evolution of bat adaptations.</title>
        <authorList>
            <person name="Jebb D."/>
            <person name="Huang Z."/>
            <person name="Pippel M."/>
            <person name="Hughes G.M."/>
            <person name="Lavrichenko K."/>
            <person name="Devanna P."/>
            <person name="Winkler S."/>
            <person name="Jermiin L.S."/>
            <person name="Skirmuntt E.C."/>
            <person name="Katzourakis A."/>
            <person name="Burkitt-Gray L."/>
            <person name="Ray D.A."/>
            <person name="Sullivan K.A.M."/>
            <person name="Roscito J.G."/>
            <person name="Kirilenko B.M."/>
            <person name="Davalos L.M."/>
            <person name="Corthals A.P."/>
            <person name="Power M.L."/>
            <person name="Jones G."/>
            <person name="Ransome R.D."/>
            <person name="Dechmann D.K.N."/>
            <person name="Locatelli A.G."/>
            <person name="Puechmaille S.J."/>
            <person name="Fedrigo O."/>
            <person name="Jarvis E.D."/>
            <person name="Hiller M."/>
            <person name="Vernes S.C."/>
            <person name="Myers E.W."/>
            <person name="Teeling E.C."/>
        </authorList>
    </citation>
    <scope>NUCLEOTIDE SEQUENCE [LARGE SCALE GENOMIC DNA]</scope>
    <source>
        <strain evidence="3">MRouAeg1</strain>
        <tissue evidence="3">Muscle</tissue>
    </source>
</reference>
<proteinExistence type="predicted"/>
<evidence type="ECO:0000313" key="4">
    <source>
        <dbReference type="Proteomes" id="UP000593571"/>
    </source>
</evidence>
<organism evidence="3 4">
    <name type="scientific">Rousettus aegyptiacus</name>
    <name type="common">Egyptian fruit bat</name>
    <name type="synonym">Pteropus aegyptiacus</name>
    <dbReference type="NCBI Taxonomy" id="9407"/>
    <lineage>
        <taxon>Eukaryota</taxon>
        <taxon>Metazoa</taxon>
        <taxon>Chordata</taxon>
        <taxon>Craniata</taxon>
        <taxon>Vertebrata</taxon>
        <taxon>Euteleostomi</taxon>
        <taxon>Mammalia</taxon>
        <taxon>Eutheria</taxon>
        <taxon>Laurasiatheria</taxon>
        <taxon>Chiroptera</taxon>
        <taxon>Yinpterochiroptera</taxon>
        <taxon>Pteropodoidea</taxon>
        <taxon>Pteropodidae</taxon>
        <taxon>Rousettinae</taxon>
        <taxon>Rousettus</taxon>
    </lineage>
</organism>
<keyword evidence="4" id="KW-1185">Reference proteome</keyword>
<gene>
    <name evidence="3" type="ORF">HJG63_006081</name>
</gene>
<evidence type="ECO:0000313" key="3">
    <source>
        <dbReference type="EMBL" id="KAF6401153.1"/>
    </source>
</evidence>
<name>A0A7J8BQL4_ROUAE</name>
<dbReference type="Proteomes" id="UP000593571">
    <property type="component" value="Unassembled WGS sequence"/>
</dbReference>
<feature type="signal peptide" evidence="2">
    <location>
        <begin position="1"/>
        <end position="19"/>
    </location>
</feature>
<evidence type="ECO:0000256" key="1">
    <source>
        <dbReference type="SAM" id="MobiDB-lite"/>
    </source>
</evidence>
<dbReference type="AlphaFoldDB" id="A0A7J8BQL4"/>
<comment type="caution">
    <text evidence="3">The sequence shown here is derived from an EMBL/GenBank/DDBJ whole genome shotgun (WGS) entry which is preliminary data.</text>
</comment>
<protein>
    <submittedName>
        <fullName evidence="3">Granzyme M</fullName>
    </submittedName>
</protein>
<dbReference type="EMBL" id="JACASE010000016">
    <property type="protein sequence ID" value="KAF6401153.1"/>
    <property type="molecule type" value="Genomic_DNA"/>
</dbReference>
<evidence type="ECO:0000256" key="2">
    <source>
        <dbReference type="SAM" id="SignalP"/>
    </source>
</evidence>
<sequence length="74" mass="8000">MEASLFLLWLLVAPGALWTGEWGRSRGPGTQRPGPVPEQETLAAPRSQGQAGGLSQRGGYCRMDALGLFRFDLI</sequence>
<feature type="chain" id="PRO_5029851604" evidence="2">
    <location>
        <begin position="20"/>
        <end position="74"/>
    </location>
</feature>
<accession>A0A7J8BQL4</accession>
<keyword evidence="2" id="KW-0732">Signal</keyword>